<dbReference type="InterPro" id="IPR058792">
    <property type="entry name" value="Beta-barrel_RND_2"/>
</dbReference>
<dbReference type="EMBL" id="FMJC01000002">
    <property type="protein sequence ID" value="SCM72058.1"/>
    <property type="molecule type" value="Genomic_DNA"/>
</dbReference>
<dbReference type="Pfam" id="PF25954">
    <property type="entry name" value="Beta-barrel_RND_2"/>
    <property type="match status" value="1"/>
</dbReference>
<keyword evidence="4" id="KW-0732">Signal</keyword>
<evidence type="ECO:0000259" key="5">
    <source>
        <dbReference type="Pfam" id="PF25954"/>
    </source>
</evidence>
<dbReference type="GO" id="GO:0030313">
    <property type="term" value="C:cell envelope"/>
    <property type="evidence" value="ECO:0007669"/>
    <property type="project" value="UniProtKB-SubCell"/>
</dbReference>
<dbReference type="PANTHER" id="PTHR32347:SF23">
    <property type="entry name" value="BLL5650 PROTEIN"/>
    <property type="match status" value="1"/>
</dbReference>
<proteinExistence type="predicted"/>
<dbReference type="PANTHER" id="PTHR32347">
    <property type="entry name" value="EFFLUX SYSTEM COMPONENT YKNX-RELATED"/>
    <property type="match status" value="1"/>
</dbReference>
<feature type="chain" id="PRO_5012916823" description="CusB-like beta-barrel domain-containing protein" evidence="4">
    <location>
        <begin position="48"/>
        <end position="328"/>
    </location>
</feature>
<comment type="subcellular location">
    <subcellularLocation>
        <location evidence="1">Cell envelope</location>
    </subcellularLocation>
</comment>
<organism evidence="6">
    <name type="scientific">uncultured Desulfovibrio sp</name>
    <dbReference type="NCBI Taxonomy" id="167968"/>
    <lineage>
        <taxon>Bacteria</taxon>
        <taxon>Pseudomonadati</taxon>
        <taxon>Thermodesulfobacteriota</taxon>
        <taxon>Desulfovibrionia</taxon>
        <taxon>Desulfovibrionales</taxon>
        <taxon>Desulfovibrionaceae</taxon>
        <taxon>Desulfovibrio</taxon>
        <taxon>environmental samples</taxon>
    </lineage>
</organism>
<gene>
    <name evidence="6" type="ORF">KL86DES1_20371</name>
</gene>
<dbReference type="AlphaFoldDB" id="A0A212L3G2"/>
<name>A0A212L3G2_9BACT</name>
<dbReference type="RefSeq" id="WP_232088270.1">
    <property type="nucleotide sequence ID" value="NZ_LT608333.1"/>
</dbReference>
<feature type="signal peptide" evidence="4">
    <location>
        <begin position="1"/>
        <end position="47"/>
    </location>
</feature>
<feature type="domain" description="CusB-like beta-barrel" evidence="5">
    <location>
        <begin position="249"/>
        <end position="326"/>
    </location>
</feature>
<protein>
    <recommendedName>
        <fullName evidence="5">CusB-like beta-barrel domain-containing protein</fullName>
    </recommendedName>
</protein>
<evidence type="ECO:0000256" key="2">
    <source>
        <dbReference type="ARBA" id="ARBA00023054"/>
    </source>
</evidence>
<reference evidence="6" key="1">
    <citation type="submission" date="2016-08" db="EMBL/GenBank/DDBJ databases">
        <authorList>
            <person name="Seilhamer J.J."/>
        </authorList>
    </citation>
    <scope>NUCLEOTIDE SEQUENCE</scope>
    <source>
        <strain evidence="6">86-1</strain>
    </source>
</reference>
<feature type="coiled-coil region" evidence="3">
    <location>
        <begin position="125"/>
        <end position="183"/>
    </location>
</feature>
<keyword evidence="2 3" id="KW-0175">Coiled coil</keyword>
<dbReference type="InterPro" id="IPR050465">
    <property type="entry name" value="UPF0194_transport"/>
</dbReference>
<dbReference type="Gene3D" id="2.40.30.170">
    <property type="match status" value="1"/>
</dbReference>
<evidence type="ECO:0000313" key="6">
    <source>
        <dbReference type="EMBL" id="SCM72058.1"/>
    </source>
</evidence>
<sequence length="328" mass="35037">MARFSRTSPARATRTTRTGAPGLALSRALTLALTLMLGLTLAASAFAADAPKPVGTILTGKVVTTVIRAIPMPFNAVVDTVLVKPGDAVEEGAPLMRYHLHEDAERAVQREVMQGASTEGLKSQVLDLERRLAETIAQRNKARQLAASGLGSRQASGRLEEDVTSLQKRIELTRITINKAENSFTIRLKELSSYYGQEIQEGEILPETLTLTSPLKGYVLSLDATLNPGTLLSAGSAPIKVGQLNPVLIQVPVYEAEVSGIAEGDSVAVEIPSLGNKAFTGKVTEISWVSNDMSVANPSYYTVEITVPNPDLELKPGFKAVVRFGGSR</sequence>
<evidence type="ECO:0000256" key="1">
    <source>
        <dbReference type="ARBA" id="ARBA00004196"/>
    </source>
</evidence>
<accession>A0A212L3G2</accession>
<evidence type="ECO:0000256" key="4">
    <source>
        <dbReference type="SAM" id="SignalP"/>
    </source>
</evidence>
<evidence type="ECO:0000256" key="3">
    <source>
        <dbReference type="SAM" id="Coils"/>
    </source>
</evidence>